<gene>
    <name evidence="2" type="ORF">AB2B41_18730</name>
</gene>
<dbReference type="EMBL" id="JBFNXX010000018">
    <property type="protein sequence ID" value="MEW9921649.1"/>
    <property type="molecule type" value="Genomic_DNA"/>
</dbReference>
<organism evidence="2 3">
    <name type="scientific">Sulfitobacter sediminis</name>
    <dbReference type="NCBI Taxonomy" id="3234186"/>
    <lineage>
        <taxon>Bacteria</taxon>
        <taxon>Pseudomonadati</taxon>
        <taxon>Pseudomonadota</taxon>
        <taxon>Alphaproteobacteria</taxon>
        <taxon>Rhodobacterales</taxon>
        <taxon>Roseobacteraceae</taxon>
        <taxon>Sulfitobacter</taxon>
    </lineage>
</organism>
<keyword evidence="3" id="KW-1185">Reference proteome</keyword>
<accession>A0ABV3RRS2</accession>
<dbReference type="InterPro" id="IPR019291">
    <property type="entry name" value="Host_attachment_protein"/>
</dbReference>
<dbReference type="Pfam" id="PF10116">
    <property type="entry name" value="Host_attach"/>
    <property type="match status" value="1"/>
</dbReference>
<dbReference type="RefSeq" id="WP_367879349.1">
    <property type="nucleotide sequence ID" value="NZ_JBFNXX010000018.1"/>
</dbReference>
<reference evidence="2 3" key="1">
    <citation type="submission" date="2024-07" db="EMBL/GenBank/DDBJ databases">
        <title>Marimonas sp.nov., isolated from tidal-flat sediment.</title>
        <authorList>
            <person name="Jayan J.N."/>
            <person name="Lee S.S."/>
        </authorList>
    </citation>
    <scope>NUCLEOTIDE SEQUENCE [LARGE SCALE GENOMIC DNA]</scope>
    <source>
        <strain evidence="2 3">MJW-29</strain>
    </source>
</reference>
<proteinExistence type="predicted"/>
<evidence type="ECO:0000256" key="1">
    <source>
        <dbReference type="SAM" id="MobiDB-lite"/>
    </source>
</evidence>
<name>A0ABV3RRS2_9RHOB</name>
<evidence type="ECO:0000313" key="2">
    <source>
        <dbReference type="EMBL" id="MEW9921649.1"/>
    </source>
</evidence>
<dbReference type="Proteomes" id="UP001556098">
    <property type="component" value="Unassembled WGS sequence"/>
</dbReference>
<feature type="region of interest" description="Disordered" evidence="1">
    <location>
        <begin position="43"/>
        <end position="62"/>
    </location>
</feature>
<evidence type="ECO:0000313" key="3">
    <source>
        <dbReference type="Proteomes" id="UP001556098"/>
    </source>
</evidence>
<comment type="caution">
    <text evidence="2">The sequence shown here is derived from an EMBL/GenBank/DDBJ whole genome shotgun (WGS) entry which is preliminary data.</text>
</comment>
<sequence length="145" mass="15540">MKPVVTWALLANARHAKVLENRGPGKGLVPLEAHQWEADLPEQPRDRAGMGHSIGGPGVSAVEQADPQRKADRHFAKVVGKAVTKAFLAQEFDRLILVAGPHMLGLLRDEVEEALAPVIAGEIDKDLMAQPAKSVEAHVGEIIAV</sequence>
<protein>
    <submittedName>
        <fullName evidence="2">Host attachment protein</fullName>
    </submittedName>
</protein>